<organism evidence="4 5">
    <name type="scientific">Veillonella absiana</name>
    <dbReference type="NCBI Taxonomy" id="3079305"/>
    <lineage>
        <taxon>Bacteria</taxon>
        <taxon>Bacillati</taxon>
        <taxon>Bacillota</taxon>
        <taxon>Negativicutes</taxon>
        <taxon>Veillonellales</taxon>
        <taxon>Veillonellaceae</taxon>
        <taxon>Veillonella</taxon>
    </lineage>
</organism>
<protein>
    <submittedName>
        <fullName evidence="4">Molybdate ABC transporter substrate-binding protein</fullName>
    </submittedName>
</protein>
<dbReference type="Proteomes" id="UP001272515">
    <property type="component" value="Unassembled WGS sequence"/>
</dbReference>
<keyword evidence="3" id="KW-0732">Signal</keyword>
<evidence type="ECO:0000313" key="5">
    <source>
        <dbReference type="Proteomes" id="UP001272515"/>
    </source>
</evidence>
<dbReference type="PROSITE" id="PS51257">
    <property type="entry name" value="PROKAR_LIPOPROTEIN"/>
    <property type="match status" value="1"/>
</dbReference>
<dbReference type="NCBIfam" id="TIGR01256">
    <property type="entry name" value="modA"/>
    <property type="match status" value="1"/>
</dbReference>
<comment type="similarity">
    <text evidence="1">Belongs to the bacterial solute-binding protein ModA family.</text>
</comment>
<sequence>MKRYVFLILGILIIVLALVGCGSNTSKESGKPSTSEKITISAAASLKEALTELADAYKKEHHLQDDQIAINFAGSGTLRQQIEQGAPAAVFISADQKNMKLLQDKELVTEVKPFVTNSLVLVVPKGKDKVSLDQLSSVNRLVLGEPATVPAGNYGKQVLTKMGIWDSMQDKIVYAKDAKAVTAAISQGAGDAGFIYKTDAIAAGDAVQIAAETPADSHDPVMYPIGIVKKYDSQLAKDFYKFLTTPEAQKVLEKYGFTGAQFL</sequence>
<gene>
    <name evidence="4" type="primary">modA</name>
    <name evidence="4" type="ORF">RVY80_00965</name>
</gene>
<dbReference type="Pfam" id="PF13531">
    <property type="entry name" value="SBP_bac_11"/>
    <property type="match status" value="1"/>
</dbReference>
<evidence type="ECO:0000256" key="3">
    <source>
        <dbReference type="ARBA" id="ARBA00022729"/>
    </source>
</evidence>
<evidence type="ECO:0000256" key="1">
    <source>
        <dbReference type="ARBA" id="ARBA00009175"/>
    </source>
</evidence>
<proteinExistence type="inferred from homology"/>
<dbReference type="EMBL" id="JAWJZB010000001">
    <property type="protein sequence ID" value="MDV5087425.1"/>
    <property type="molecule type" value="Genomic_DNA"/>
</dbReference>
<dbReference type="RefSeq" id="WP_317329281.1">
    <property type="nucleotide sequence ID" value="NZ_JAWJZA010000010.1"/>
</dbReference>
<dbReference type="Gene3D" id="3.40.190.10">
    <property type="entry name" value="Periplasmic binding protein-like II"/>
    <property type="match status" value="2"/>
</dbReference>
<name>A0ABU3Z695_9FIRM</name>
<comment type="caution">
    <text evidence="4">The sequence shown here is derived from an EMBL/GenBank/DDBJ whole genome shotgun (WGS) entry which is preliminary data.</text>
</comment>
<reference evidence="4 5" key="1">
    <citation type="submission" date="2023-10" db="EMBL/GenBank/DDBJ databases">
        <title>Veillonella sp. nov., isolated from a pig farm feces dump.</title>
        <authorList>
            <person name="Chang Y.-H."/>
        </authorList>
    </citation>
    <scope>NUCLEOTIDE SEQUENCE [LARGE SCALE GENOMIC DNA]</scope>
    <source>
        <strain evidence="4 5">YH-vei2233</strain>
    </source>
</reference>
<dbReference type="InterPro" id="IPR050682">
    <property type="entry name" value="ModA/WtpA"/>
</dbReference>
<accession>A0ABU3Z695</accession>
<keyword evidence="5" id="KW-1185">Reference proteome</keyword>
<evidence type="ECO:0000313" key="4">
    <source>
        <dbReference type="EMBL" id="MDV5087425.1"/>
    </source>
</evidence>
<dbReference type="PANTHER" id="PTHR30632:SF0">
    <property type="entry name" value="SULFATE-BINDING PROTEIN"/>
    <property type="match status" value="1"/>
</dbReference>
<dbReference type="SUPFAM" id="SSF53850">
    <property type="entry name" value="Periplasmic binding protein-like II"/>
    <property type="match status" value="1"/>
</dbReference>
<dbReference type="InterPro" id="IPR005950">
    <property type="entry name" value="ModA"/>
</dbReference>
<dbReference type="PIRSF" id="PIRSF004846">
    <property type="entry name" value="ModA"/>
    <property type="match status" value="1"/>
</dbReference>
<keyword evidence="2" id="KW-0479">Metal-binding</keyword>
<dbReference type="PANTHER" id="PTHR30632">
    <property type="entry name" value="MOLYBDATE-BINDING PERIPLASMIC PROTEIN"/>
    <property type="match status" value="1"/>
</dbReference>
<evidence type="ECO:0000256" key="2">
    <source>
        <dbReference type="ARBA" id="ARBA00022723"/>
    </source>
</evidence>